<gene>
    <name evidence="4" type="ORF">CHLNCDRAFT_138584</name>
</gene>
<feature type="compositionally biased region" description="Pro residues" evidence="2">
    <location>
        <begin position="2156"/>
        <end position="2165"/>
    </location>
</feature>
<feature type="compositionally biased region" description="Basic and acidic residues" evidence="2">
    <location>
        <begin position="443"/>
        <end position="466"/>
    </location>
</feature>
<feature type="compositionally biased region" description="Low complexity" evidence="2">
    <location>
        <begin position="1180"/>
        <end position="1192"/>
    </location>
</feature>
<evidence type="ECO:0000313" key="5">
    <source>
        <dbReference type="Proteomes" id="UP000008141"/>
    </source>
</evidence>
<dbReference type="STRING" id="554065.E1ZNB8"/>
<feature type="region of interest" description="Disordered" evidence="2">
    <location>
        <begin position="965"/>
        <end position="1108"/>
    </location>
</feature>
<comment type="similarity">
    <text evidence="1">Belongs to the peptidase S10 family.</text>
</comment>
<sequence>MASAGHRLLPEQPGFQGDFKSSIQELLQQPAVQHVYLPALDLRAWLLTLSDGQTKLHVYEEELTESNFACDCCRIVGWQTHPVSIKNWHFIVPAEEGPYSLSDPTTLCAITEARARGEEGSSRIALPAPDPDASHHHQASSVFESKMHRMHGTVHSNGFGHLMRLNGREGGSKHATGRQLMQLWDDVCEALHVREVSTEDVSNKASGAAALPPAGPAAAAGMELRVLHAAARRATWYGQWRYGFGRGGFNMTPQQASARRLGCLCACALWHAAIDYVHGAALSDVLADFDGIDATVLDILQRYRDPAAAAAAAGGRETLGGLLSRVLGLLSHPDPILPAFEAAGAAERERQRMMAELRLLMQHYHEQQRQLAAQQAQHPLSLDQGPTVAYFGVSQQQQELQRQQQELFALASQPSQPAVAFAAAAAADDEAAADADAAPGALHQERQQQEARQEAEQKQQEQRQGPEAEAAAADALAEPTAQEAGGRGEDEDEEISEADPEGEAAAPSGEPELLSAAAAEEHAAEAADEAAAAAHATAQAAIAVAVRAAQPAAAPPAPHPPPAAAADVEMTPAEEEEAAAAAVVPVAAPKAGAGEAAAAGTGAFLSPPPPPPLPASQAAVVAGEVDTWLADYGSGGSSQGGSGAGGGDGDGGEGPVEGVLRCRRGGGLGEPPLVDADAADAAPAPPDGSAVLRLRGGASGGRKRAAADDDGAGPGGAAAKRPKKEGGGSGGVGAEVVGLPIMVYWKEQKTYYTGTVTEYNKRDGKHTVRYRDGDVEHLDLREERFKWSDKGSVHGPGQPVKPPKELKGKGKGRQEEAAPPAKRGKQKGQEQEQAPGAVAGKKGKAARQAQEAAAAAGKRSRKQASPSESEPEEEEEEEEEQEEGRGAGGAKAMDPARRGLGPALTNVPMRIWVPQEERWKRGHSTSYARKCHSFLFEDGSRAPIDLLHTEFQVLDKEAARKLAAAQAAAGTSRPAAAKQRDGRQEAGKKLAAPAAPLQEPAPARGRKRQQEGDEAGGDDDGAGPSPQPAAAAAAEAAEAAQQQQQLQQVPRRGRRGAPPEEQAERQPPPAAGARRGGGAAAARPAEAAARVADAWQHPTIPPPPKPLAGAALRAYLKSYEEAAGAAADGTPVQPPPQQQQPVDDDDAVAAAVAAAAVAHAVAANTPGGSAAPAARPPVAMPQQPQQQQLLQQQPPPGPFFSVEQLAEAAGRQPSQSSREAVAAELAGGRLALGCGSCRYSTGGCKRCRPRVLTALEAQGLATDRLQLLGACNRCRDYEHGCPACWRMILLAGEPALVAQLLSGAAAPAGAEVQPAAAAATAAAAAEGKPAAEERAAAAAARGKPGRGGAKGKRKQQQEAEAAAAVKEEAAAAAEAHPAAEAGAAAAAAGEVPEAAQVHKKARRQQQQQQQQQASQAAAEAAPDASPAVAAAATPEVPLSEVDGEAATGSGSKKKGPDRAPVDEATKAAVLEQRAQGGILLGCPRCRWRTATGCVDCRQKALVQMRHEGLQEALAALGCEHCEASDTKGCRRCWPTAVAAAQQAQLARPPQPPRQQQQQAYAAAAAPAGKKAAKAAAAAGAAEAIDAATADAASPAAASGAAASSASTRRNKALLAVNREAVAAAHAAGKVALGCGRCRYSMTGGCNNCRSRSAELMRKERPALATKLGCEHCEGSEDGCPHCWKDVLVELGEEAVQSAPQDKVAAAMATPLPENEGPGAAAGAAGQPAASPAAAVAAAAKAAKARQPKGKVARQGGAAAAAAAAAVAAVPGVGAVRFGNRITNSRIRVWWSGDNTFYQGRITSYKQGLHRVVYDEDQHAEKLDLQKHHIQLQLQDHGQWLEFNGGQPVGDAAVQAVQAVYSAPAETPPREQPLGVAVKDLLQKRVRVLCSDMEGQWKEGVVAGFAQGKFAMTFDDGTKGRYYLQQEQWEPLDLELLQQRQHAQRGVHPAGAGRQPASPRLRAARAAAAAALGAYAEVSDGDEEEVEEVLEEEAEEGGEWQAGGAAAAAAARPAPPPVPGAASGAPPPAAPAPRTADQLPDPLPLSPEAEAARKYKFGLHKYVGQRVRVWAAAQQAWKEGDVTSYGQGRHKVQYYDGTRGSFNMLQDSFQLLPHPGSPATAAPLLPPAAPAPAVAAAGGAAAFGPGLPSRRQAGMPPLGPKPPQGGPPILDGDLLPIPRHQLKGEFELPPCTQPFSLEKICHVMRLSLQKLKEHPGQWVPKLYVRQHLHAASIRQAPDVDNGLMDYCGRAMELNVLDGWAVYRLRSPRYNVMAHADTAYFQGYIDPHQRVRAMTMQLEVVQLIAAGRWEEAHGLRSGLLEHIRSSAGAATLLDMGRCVYEDYDAGKLVDCYLNLPEVQEALGVAPGLRFESCSDEVGEALGPDVMKTVKHLVPDLLAAYPMLLYQGRGPGSL</sequence>
<dbReference type="EMBL" id="GL433855">
    <property type="protein sequence ID" value="EFN52577.1"/>
    <property type="molecule type" value="Genomic_DNA"/>
</dbReference>
<dbReference type="Pfam" id="PF00450">
    <property type="entry name" value="Peptidase_S10"/>
    <property type="match status" value="1"/>
</dbReference>
<feature type="compositionally biased region" description="Pro residues" evidence="2">
    <location>
        <begin position="553"/>
        <end position="563"/>
    </location>
</feature>
<feature type="compositionally biased region" description="Low complexity" evidence="2">
    <location>
        <begin position="1358"/>
        <end position="1395"/>
    </location>
</feature>
<dbReference type="GO" id="GO:0004185">
    <property type="term" value="F:serine-type carboxypeptidase activity"/>
    <property type="evidence" value="ECO:0007669"/>
    <property type="project" value="InterPro"/>
</dbReference>
<feature type="compositionally biased region" description="Low complexity" evidence="2">
    <location>
        <begin position="503"/>
        <end position="518"/>
    </location>
</feature>
<feature type="compositionally biased region" description="Acidic residues" evidence="2">
    <location>
        <begin position="1978"/>
        <end position="1997"/>
    </location>
</feature>
<accession>E1ZNB8</accession>
<proteinExistence type="inferred from homology"/>
<evidence type="ECO:0000256" key="1">
    <source>
        <dbReference type="ARBA" id="ARBA00009431"/>
    </source>
</evidence>
<feature type="region of interest" description="Disordered" evidence="2">
    <location>
        <begin position="629"/>
        <end position="733"/>
    </location>
</feature>
<feature type="compositionally biased region" description="Low complexity" evidence="2">
    <location>
        <begin position="467"/>
        <end position="484"/>
    </location>
</feature>
<dbReference type="Gene3D" id="3.40.50.1820">
    <property type="entry name" value="alpha/beta hydrolase"/>
    <property type="match status" value="1"/>
</dbReference>
<feature type="region of interest" description="Disordered" evidence="2">
    <location>
        <begin position="1543"/>
        <end position="1562"/>
    </location>
</feature>
<organism evidence="5">
    <name type="scientific">Chlorella variabilis</name>
    <name type="common">Green alga</name>
    <dbReference type="NCBI Taxonomy" id="554065"/>
    <lineage>
        <taxon>Eukaryota</taxon>
        <taxon>Viridiplantae</taxon>
        <taxon>Chlorophyta</taxon>
        <taxon>core chlorophytes</taxon>
        <taxon>Trebouxiophyceae</taxon>
        <taxon>Chlorellales</taxon>
        <taxon>Chlorellaceae</taxon>
        <taxon>Chlorella clade</taxon>
        <taxon>Chlorella</taxon>
    </lineage>
</organism>
<reference evidence="4 5" key="1">
    <citation type="journal article" date="2010" name="Plant Cell">
        <title>The Chlorella variabilis NC64A genome reveals adaptation to photosymbiosis, coevolution with viruses, and cryptic sex.</title>
        <authorList>
            <person name="Blanc G."/>
            <person name="Duncan G."/>
            <person name="Agarkova I."/>
            <person name="Borodovsky M."/>
            <person name="Gurnon J."/>
            <person name="Kuo A."/>
            <person name="Lindquist E."/>
            <person name="Lucas S."/>
            <person name="Pangilinan J."/>
            <person name="Polle J."/>
            <person name="Salamov A."/>
            <person name="Terry A."/>
            <person name="Yamada T."/>
            <person name="Dunigan D.D."/>
            <person name="Grigoriev I.V."/>
            <person name="Claverie J.M."/>
            <person name="Van Etten J.L."/>
        </authorList>
    </citation>
    <scope>NUCLEOTIDE SEQUENCE [LARGE SCALE GENOMIC DNA]</scope>
    <source>
        <strain evidence="4 5">NC64A</strain>
    </source>
</reference>
<dbReference type="SUPFAM" id="SSF53474">
    <property type="entry name" value="alpha/beta-Hydrolases"/>
    <property type="match status" value="1"/>
</dbReference>
<dbReference type="eggNOG" id="KOG0217">
    <property type="taxonomic scope" value="Eukaryota"/>
</dbReference>
<dbReference type="InterPro" id="IPR001563">
    <property type="entry name" value="Peptidase_S10"/>
</dbReference>
<evidence type="ECO:0000256" key="2">
    <source>
        <dbReference type="SAM" id="MobiDB-lite"/>
    </source>
</evidence>
<dbReference type="GeneID" id="17352049"/>
<keyword evidence="5" id="KW-1185">Reference proteome</keyword>
<feature type="compositionally biased region" description="Low complexity" evidence="2">
    <location>
        <begin position="529"/>
        <end position="552"/>
    </location>
</feature>
<dbReference type="KEGG" id="cvr:CHLNCDRAFT_138584"/>
<dbReference type="InParanoid" id="E1ZNB8"/>
<dbReference type="OrthoDB" id="436852at2759"/>
<feature type="domain" description="Tudor" evidence="3">
    <location>
        <begin position="1778"/>
        <end position="1837"/>
    </location>
</feature>
<dbReference type="SMART" id="SM00333">
    <property type="entry name" value="TUDOR"/>
    <property type="match status" value="2"/>
</dbReference>
<feature type="non-terminal residue" evidence="4">
    <location>
        <position position="2411"/>
    </location>
</feature>
<dbReference type="Gene3D" id="2.30.30.140">
    <property type="match status" value="2"/>
</dbReference>
<feature type="region of interest" description="Disordered" evidence="2">
    <location>
        <begin position="1333"/>
        <end position="1461"/>
    </location>
</feature>
<feature type="compositionally biased region" description="Gly residues" evidence="2">
    <location>
        <begin position="633"/>
        <end position="655"/>
    </location>
</feature>
<dbReference type="PANTHER" id="PTHR46201">
    <property type="entry name" value="PHD FINGER PROTEIN MALE MEIOCYTE DEATH 1-RELATED"/>
    <property type="match status" value="1"/>
</dbReference>
<dbReference type="Proteomes" id="UP000008141">
    <property type="component" value="Unassembled WGS sequence"/>
</dbReference>
<feature type="compositionally biased region" description="Pro residues" evidence="2">
    <location>
        <begin position="2012"/>
        <end position="2030"/>
    </location>
</feature>
<dbReference type="RefSeq" id="XP_005844679.1">
    <property type="nucleotide sequence ID" value="XM_005844617.1"/>
</dbReference>
<feature type="region of interest" description="Disordered" evidence="2">
    <location>
        <begin position="1939"/>
        <end position="1962"/>
    </location>
</feature>
<feature type="compositionally biased region" description="Low complexity" evidence="2">
    <location>
        <begin position="1022"/>
        <end position="1050"/>
    </location>
</feature>
<feature type="compositionally biased region" description="Low complexity" evidence="2">
    <location>
        <begin position="1080"/>
        <end position="1090"/>
    </location>
</feature>
<feature type="compositionally biased region" description="Acidic residues" evidence="2">
    <location>
        <begin position="489"/>
        <end position="502"/>
    </location>
</feature>
<dbReference type="InterPro" id="IPR029058">
    <property type="entry name" value="AB_hydrolase_fold"/>
</dbReference>
<name>E1ZNB8_CHLVA</name>
<dbReference type="CDD" id="cd20404">
    <property type="entry name" value="Tudor_Agenet_AtEML-like"/>
    <property type="match status" value="2"/>
</dbReference>
<feature type="compositionally biased region" description="Low complexity" evidence="2">
    <location>
        <begin position="989"/>
        <end position="1003"/>
    </location>
</feature>
<feature type="region of interest" description="Disordered" evidence="2">
    <location>
        <begin position="430"/>
        <end position="581"/>
    </location>
</feature>
<feature type="compositionally biased region" description="Low complexity" evidence="2">
    <location>
        <begin position="2001"/>
        <end position="2011"/>
    </location>
</feature>
<dbReference type="GO" id="GO:0006508">
    <property type="term" value="P:proteolysis"/>
    <property type="evidence" value="ECO:0007669"/>
    <property type="project" value="InterPro"/>
</dbReference>
<feature type="compositionally biased region" description="Low complexity" evidence="2">
    <location>
        <begin position="670"/>
        <end position="682"/>
    </location>
</feature>
<feature type="compositionally biased region" description="Low complexity" evidence="2">
    <location>
        <begin position="965"/>
        <end position="977"/>
    </location>
</feature>
<dbReference type="PANTHER" id="PTHR46201:SF9">
    <property type="entry name" value="PHD FINGER PROTEIN MALE MEIOCYTE DEATH 1"/>
    <property type="match status" value="1"/>
</dbReference>
<dbReference type="eggNOG" id="KOG1282">
    <property type="taxonomic scope" value="Eukaryota"/>
</dbReference>
<feature type="compositionally biased region" description="Basic and acidic residues" evidence="2">
    <location>
        <begin position="978"/>
        <end position="988"/>
    </location>
</feature>
<feature type="region of interest" description="Disordered" evidence="2">
    <location>
        <begin position="1122"/>
        <end position="1148"/>
    </location>
</feature>
<protein>
    <recommendedName>
        <fullName evidence="3">Tudor domain-containing protein</fullName>
    </recommendedName>
</protein>
<feature type="compositionally biased region" description="Basic and acidic residues" evidence="2">
    <location>
        <begin position="802"/>
        <end position="816"/>
    </location>
</feature>
<feature type="region of interest" description="Disordered" evidence="2">
    <location>
        <begin position="1166"/>
        <end position="1200"/>
    </location>
</feature>
<dbReference type="InterPro" id="IPR002999">
    <property type="entry name" value="Tudor"/>
</dbReference>
<feature type="compositionally biased region" description="Acidic residues" evidence="2">
    <location>
        <begin position="869"/>
        <end position="882"/>
    </location>
</feature>
<feature type="compositionally biased region" description="Low complexity" evidence="2">
    <location>
        <begin position="1404"/>
        <end position="1432"/>
    </location>
</feature>
<dbReference type="eggNOG" id="KOG1844">
    <property type="taxonomic scope" value="Eukaryota"/>
</dbReference>
<evidence type="ECO:0000313" key="4">
    <source>
        <dbReference type="EMBL" id="EFN52577.1"/>
    </source>
</evidence>
<feature type="region of interest" description="Disordered" evidence="2">
    <location>
        <begin position="1975"/>
        <end position="2045"/>
    </location>
</feature>
<evidence type="ECO:0000259" key="3">
    <source>
        <dbReference type="SMART" id="SM00333"/>
    </source>
</evidence>
<feature type="compositionally biased region" description="Acidic residues" evidence="2">
    <location>
        <begin position="1012"/>
        <end position="1021"/>
    </location>
</feature>
<feature type="region of interest" description="Disordered" evidence="2">
    <location>
        <begin position="787"/>
        <end position="902"/>
    </location>
</feature>
<feature type="region of interest" description="Disordered" evidence="2">
    <location>
        <begin position="2144"/>
        <end position="2167"/>
    </location>
</feature>
<feature type="compositionally biased region" description="Low complexity" evidence="2">
    <location>
        <begin position="831"/>
        <end position="868"/>
    </location>
</feature>
<feature type="domain" description="Tudor" evidence="3">
    <location>
        <begin position="733"/>
        <end position="791"/>
    </location>
</feature>